<keyword evidence="1" id="KW-0812">Transmembrane</keyword>
<feature type="transmembrane region" description="Helical" evidence="1">
    <location>
        <begin position="33"/>
        <end position="56"/>
    </location>
</feature>
<dbReference type="STRING" id="1856405.BFC17_21995"/>
<feature type="transmembrane region" description="Helical" evidence="1">
    <location>
        <begin position="7"/>
        <end position="27"/>
    </location>
</feature>
<dbReference type="AlphaFoldDB" id="A0A1E8FE66"/>
<protein>
    <submittedName>
        <fullName evidence="2">Uncharacterized protein</fullName>
    </submittedName>
</protein>
<comment type="caution">
    <text evidence="2">The sequence shown here is derived from an EMBL/GenBank/DDBJ whole genome shotgun (WGS) entry which is preliminary data.</text>
</comment>
<reference evidence="2 3" key="1">
    <citation type="submission" date="2016-09" db="EMBL/GenBank/DDBJ databases">
        <title>Alteromonas lipolytica, a new species isolated from sea water.</title>
        <authorList>
            <person name="Wu Y.-H."/>
            <person name="Cheng H."/>
            <person name="Xu X.-W."/>
        </authorList>
    </citation>
    <scope>NUCLEOTIDE SEQUENCE [LARGE SCALE GENOMIC DNA]</scope>
    <source>
        <strain evidence="2 3">JW12</strain>
    </source>
</reference>
<dbReference type="EMBL" id="MJIC01000014">
    <property type="protein sequence ID" value="OFI34211.1"/>
    <property type="molecule type" value="Genomic_DNA"/>
</dbReference>
<evidence type="ECO:0000313" key="2">
    <source>
        <dbReference type="EMBL" id="OFI34211.1"/>
    </source>
</evidence>
<evidence type="ECO:0000256" key="1">
    <source>
        <dbReference type="SAM" id="Phobius"/>
    </source>
</evidence>
<proteinExistence type="predicted"/>
<gene>
    <name evidence="2" type="ORF">BFC17_21995</name>
</gene>
<keyword evidence="3" id="KW-1185">Reference proteome</keyword>
<evidence type="ECO:0000313" key="3">
    <source>
        <dbReference type="Proteomes" id="UP000176037"/>
    </source>
</evidence>
<name>A0A1E8FE66_9ALTE</name>
<feature type="transmembrane region" description="Helical" evidence="1">
    <location>
        <begin position="68"/>
        <end position="89"/>
    </location>
</feature>
<organism evidence="2 3">
    <name type="scientific">Alteromonas lipolytica</name>
    <dbReference type="NCBI Taxonomy" id="1856405"/>
    <lineage>
        <taxon>Bacteria</taxon>
        <taxon>Pseudomonadati</taxon>
        <taxon>Pseudomonadota</taxon>
        <taxon>Gammaproteobacteria</taxon>
        <taxon>Alteromonadales</taxon>
        <taxon>Alteromonadaceae</taxon>
        <taxon>Alteromonas/Salinimonas group</taxon>
        <taxon>Alteromonas</taxon>
    </lineage>
</organism>
<keyword evidence="1" id="KW-1133">Transmembrane helix</keyword>
<dbReference type="RefSeq" id="WP_070177140.1">
    <property type="nucleotide sequence ID" value="NZ_BMJR01000011.1"/>
</dbReference>
<feature type="transmembrane region" description="Helical" evidence="1">
    <location>
        <begin position="101"/>
        <end position="122"/>
    </location>
</feature>
<sequence length="131" mass="13886">MARILKWLLFGVLCSLLPIGFVAIDFFTNGKSFNLANLIGNGELLLVTSGIAAAGLGELISESPKKSIGVMFTGASSLILIGVCSYSFSSVVSSQNPDISNITSGSIWVFIISVFTTVVCFIQSETPSWKI</sequence>
<accession>A0A1E8FE66</accession>
<dbReference type="Proteomes" id="UP000176037">
    <property type="component" value="Unassembled WGS sequence"/>
</dbReference>
<keyword evidence="1" id="KW-0472">Membrane</keyword>